<dbReference type="EMBL" id="JXTC01000030">
    <property type="protein sequence ID" value="PON97704.1"/>
    <property type="molecule type" value="Genomic_DNA"/>
</dbReference>
<name>A0A2P5FIV0_TREOI</name>
<feature type="region of interest" description="Disordered" evidence="1">
    <location>
        <begin position="1"/>
        <end position="55"/>
    </location>
</feature>
<keyword evidence="3" id="KW-1185">Reference proteome</keyword>
<evidence type="ECO:0000313" key="3">
    <source>
        <dbReference type="Proteomes" id="UP000237000"/>
    </source>
</evidence>
<dbReference type="Proteomes" id="UP000237000">
    <property type="component" value="Unassembled WGS sequence"/>
</dbReference>
<dbReference type="InParanoid" id="A0A2P5FIV0"/>
<protein>
    <submittedName>
        <fullName evidence="2">Uncharacterized protein</fullName>
    </submittedName>
</protein>
<organism evidence="2 3">
    <name type="scientific">Trema orientale</name>
    <name type="common">Charcoal tree</name>
    <name type="synonym">Celtis orientalis</name>
    <dbReference type="NCBI Taxonomy" id="63057"/>
    <lineage>
        <taxon>Eukaryota</taxon>
        <taxon>Viridiplantae</taxon>
        <taxon>Streptophyta</taxon>
        <taxon>Embryophyta</taxon>
        <taxon>Tracheophyta</taxon>
        <taxon>Spermatophyta</taxon>
        <taxon>Magnoliopsida</taxon>
        <taxon>eudicotyledons</taxon>
        <taxon>Gunneridae</taxon>
        <taxon>Pentapetalae</taxon>
        <taxon>rosids</taxon>
        <taxon>fabids</taxon>
        <taxon>Rosales</taxon>
        <taxon>Cannabaceae</taxon>
        <taxon>Trema</taxon>
    </lineage>
</organism>
<feature type="compositionally biased region" description="Polar residues" evidence="1">
    <location>
        <begin position="46"/>
        <end position="55"/>
    </location>
</feature>
<evidence type="ECO:0000313" key="2">
    <source>
        <dbReference type="EMBL" id="PON97704.1"/>
    </source>
</evidence>
<reference evidence="3" key="1">
    <citation type="submission" date="2016-06" db="EMBL/GenBank/DDBJ databases">
        <title>Parallel loss of symbiosis genes in relatives of nitrogen-fixing non-legume Parasponia.</title>
        <authorList>
            <person name="Van Velzen R."/>
            <person name="Holmer R."/>
            <person name="Bu F."/>
            <person name="Rutten L."/>
            <person name="Van Zeijl A."/>
            <person name="Liu W."/>
            <person name="Santuari L."/>
            <person name="Cao Q."/>
            <person name="Sharma T."/>
            <person name="Shen D."/>
            <person name="Roswanjaya Y."/>
            <person name="Wardhani T."/>
            <person name="Kalhor M.S."/>
            <person name="Jansen J."/>
            <person name="Van den Hoogen J."/>
            <person name="Gungor B."/>
            <person name="Hartog M."/>
            <person name="Hontelez J."/>
            <person name="Verver J."/>
            <person name="Yang W.-C."/>
            <person name="Schijlen E."/>
            <person name="Repin R."/>
            <person name="Schilthuizen M."/>
            <person name="Schranz E."/>
            <person name="Heidstra R."/>
            <person name="Miyata K."/>
            <person name="Fedorova E."/>
            <person name="Kohlen W."/>
            <person name="Bisseling T."/>
            <person name="Smit S."/>
            <person name="Geurts R."/>
        </authorList>
    </citation>
    <scope>NUCLEOTIDE SEQUENCE [LARGE SCALE GENOMIC DNA]</scope>
    <source>
        <strain evidence="3">cv. RG33-2</strain>
    </source>
</reference>
<dbReference type="OrthoDB" id="10446472at2759"/>
<feature type="compositionally biased region" description="Polar residues" evidence="1">
    <location>
        <begin position="7"/>
        <end position="22"/>
    </location>
</feature>
<proteinExistence type="predicted"/>
<accession>A0A2P5FIV0</accession>
<dbReference type="AlphaFoldDB" id="A0A2P5FIV0"/>
<gene>
    <name evidence="2" type="ORF">TorRG33x02_066140</name>
</gene>
<evidence type="ECO:0000256" key="1">
    <source>
        <dbReference type="SAM" id="MobiDB-lite"/>
    </source>
</evidence>
<comment type="caution">
    <text evidence="2">The sequence shown here is derived from an EMBL/GenBank/DDBJ whole genome shotgun (WGS) entry which is preliminary data.</text>
</comment>
<sequence>MQLRIRQASNEKIISASRASSTADHHQYERNPTNLENPSFGKPIQRANSTAIGDRTSSGNPRFLFEYLQRKFSNAKRFWFIRIEEDEILQRKLD</sequence>